<gene>
    <name evidence="1" type="ORF">CAL28_21125</name>
</gene>
<proteinExistence type="predicted"/>
<comment type="caution">
    <text evidence="1">The sequence shown here is derived from an EMBL/GenBank/DDBJ whole genome shotgun (WGS) entry which is preliminary data.</text>
</comment>
<dbReference type="RefSeq" id="WP_094843147.1">
    <property type="nucleotide sequence ID" value="NZ_NEVS01000004.1"/>
</dbReference>
<sequence>MPLRPPLTHHDLARIRARYEVTPDRAPCAYQDDIVWRDIIALLHEIKRLRAMLLRAEQLRDRFPKPANCLDHVWEKFQSDLAAEPCVQELGQIKAELTAPRKRK</sequence>
<dbReference type="EMBL" id="NEVS01000004">
    <property type="protein sequence ID" value="OZI61758.1"/>
    <property type="molecule type" value="Genomic_DNA"/>
</dbReference>
<organism evidence="1 2">
    <name type="scientific">Bordetella genomosp. 11</name>
    <dbReference type="NCBI Taxonomy" id="1416808"/>
    <lineage>
        <taxon>Bacteria</taxon>
        <taxon>Pseudomonadati</taxon>
        <taxon>Pseudomonadota</taxon>
        <taxon>Betaproteobacteria</taxon>
        <taxon>Burkholderiales</taxon>
        <taxon>Alcaligenaceae</taxon>
        <taxon>Bordetella</taxon>
    </lineage>
</organism>
<dbReference type="Proteomes" id="UP000215767">
    <property type="component" value="Unassembled WGS sequence"/>
</dbReference>
<accession>A0A261UIK7</accession>
<evidence type="ECO:0000313" key="1">
    <source>
        <dbReference type="EMBL" id="OZI61758.1"/>
    </source>
</evidence>
<dbReference type="AlphaFoldDB" id="A0A261UIK7"/>
<dbReference type="OrthoDB" id="8636587at2"/>
<keyword evidence="2" id="KW-1185">Reference proteome</keyword>
<name>A0A261UIK7_9BORD</name>
<protein>
    <submittedName>
        <fullName evidence="1">Uncharacterized protein</fullName>
    </submittedName>
</protein>
<reference evidence="2" key="1">
    <citation type="submission" date="2017-05" db="EMBL/GenBank/DDBJ databases">
        <title>Complete and WGS of Bordetella genogroups.</title>
        <authorList>
            <person name="Spilker T."/>
            <person name="Lipuma J."/>
        </authorList>
    </citation>
    <scope>NUCLEOTIDE SEQUENCE [LARGE SCALE GENOMIC DNA]</scope>
    <source>
        <strain evidence="2">AU8856</strain>
    </source>
</reference>
<evidence type="ECO:0000313" key="2">
    <source>
        <dbReference type="Proteomes" id="UP000215767"/>
    </source>
</evidence>